<dbReference type="Pfam" id="PF12838">
    <property type="entry name" value="Fer4_7"/>
    <property type="match status" value="1"/>
</dbReference>
<dbReference type="PANTHER" id="PTHR43193:SF2">
    <property type="entry name" value="POLYFERREDOXIN PROTEIN FWDF"/>
    <property type="match status" value="1"/>
</dbReference>
<evidence type="ECO:0000313" key="5">
    <source>
        <dbReference type="EMBL" id="MDE1469181.1"/>
    </source>
</evidence>
<dbReference type="PROSITE" id="PS00198">
    <property type="entry name" value="4FE4S_FER_1"/>
    <property type="match status" value="1"/>
</dbReference>
<name>A0ABT5UJU8_EUBLI</name>
<organism evidence="5 6">
    <name type="scientific">Eubacterium limosum</name>
    <dbReference type="NCBI Taxonomy" id="1736"/>
    <lineage>
        <taxon>Bacteria</taxon>
        <taxon>Bacillati</taxon>
        <taxon>Bacillota</taxon>
        <taxon>Clostridia</taxon>
        <taxon>Eubacteriales</taxon>
        <taxon>Eubacteriaceae</taxon>
        <taxon>Eubacterium</taxon>
    </lineage>
</organism>
<dbReference type="Proteomes" id="UP001215087">
    <property type="component" value="Unassembled WGS sequence"/>
</dbReference>
<dbReference type="InterPro" id="IPR017896">
    <property type="entry name" value="4Fe4S_Fe-S-bd"/>
</dbReference>
<keyword evidence="3" id="KW-0411">Iron-sulfur</keyword>
<keyword evidence="2" id="KW-0408">Iron</keyword>
<evidence type="ECO:0000259" key="4">
    <source>
        <dbReference type="PROSITE" id="PS51379"/>
    </source>
</evidence>
<reference evidence="5 6" key="1">
    <citation type="submission" date="2023-02" db="EMBL/GenBank/DDBJ databases">
        <title>Comparative genome analysis of Eubacterium limosum species.</title>
        <authorList>
            <person name="Bak J.E."/>
        </authorList>
    </citation>
    <scope>NUCLEOTIDE SEQUENCE [LARGE SCALE GENOMIC DNA]</scope>
    <source>
        <strain evidence="5 6">KGMB01548</strain>
    </source>
</reference>
<dbReference type="InterPro" id="IPR052977">
    <property type="entry name" value="Polyferredoxin-like_ET"/>
</dbReference>
<dbReference type="SUPFAM" id="SSF54862">
    <property type="entry name" value="4Fe-4S ferredoxins"/>
    <property type="match status" value="1"/>
</dbReference>
<protein>
    <submittedName>
        <fullName evidence="5">Coenzyme F420 hydrogenase/dehydrogenase, beta subunit C-terminal domain</fullName>
    </submittedName>
</protein>
<dbReference type="PANTHER" id="PTHR43193">
    <property type="match status" value="1"/>
</dbReference>
<keyword evidence="6" id="KW-1185">Reference proteome</keyword>
<dbReference type="Gene3D" id="3.30.70.20">
    <property type="match status" value="1"/>
</dbReference>
<gene>
    <name evidence="5" type="ORF">PTZ04_02800</name>
</gene>
<evidence type="ECO:0000256" key="3">
    <source>
        <dbReference type="ARBA" id="ARBA00023014"/>
    </source>
</evidence>
<keyword evidence="1" id="KW-0479">Metal-binding</keyword>
<sequence>MIQLDKKQTCTGCHACTTKCPKQCITMISDTEGFWYPQINKEECIDCGLCERVCPIITPIKFEDPFNPVAYACYNTNEKVRLASSSGGVFTLIAEAVLKQGGVVFGAGFDEDFNVCHQCVERAENLDKLRMSKYVQSKIGETYREAENFLKENRLVLFTGTPCQIGGLKAYLSKSYDNLITQDIICHGIPSPMVWEAYLAFRKKSAGGCAARRIAFRRKDFGWKRYSVSISYGNDTEYRQDLTQDLFMKGFLKDLYLRPSCHACAFKSIKRHSDITLADFWGIENILPEMFDDKGTSLVLIQSKKGKALFESIEKDLVCQNVNMDEALKYNPAAIRPAPIPKNREVFYNRFGKELFDKIIHDLTKLSFKTRVRTAAVKILNKLGIKEQIKKTLKK</sequence>
<feature type="domain" description="4Fe-4S ferredoxin-type" evidence="4">
    <location>
        <begin position="1"/>
        <end position="30"/>
    </location>
</feature>
<comment type="caution">
    <text evidence="5">The sequence shown here is derived from an EMBL/GenBank/DDBJ whole genome shotgun (WGS) entry which is preliminary data.</text>
</comment>
<dbReference type="EMBL" id="JAQSVD010000001">
    <property type="protein sequence ID" value="MDE1469181.1"/>
    <property type="molecule type" value="Genomic_DNA"/>
</dbReference>
<evidence type="ECO:0000313" key="6">
    <source>
        <dbReference type="Proteomes" id="UP001215087"/>
    </source>
</evidence>
<dbReference type="Pfam" id="PF04432">
    <property type="entry name" value="FrhB_FdhB_C"/>
    <property type="match status" value="1"/>
</dbReference>
<proteinExistence type="predicted"/>
<dbReference type="RefSeq" id="WP_227207092.1">
    <property type="nucleotide sequence ID" value="NZ_CP171347.1"/>
</dbReference>
<dbReference type="InterPro" id="IPR007525">
    <property type="entry name" value="FrhB_FdhB_C"/>
</dbReference>
<feature type="domain" description="4Fe-4S ferredoxin-type" evidence="4">
    <location>
        <begin position="35"/>
        <end position="65"/>
    </location>
</feature>
<evidence type="ECO:0000256" key="1">
    <source>
        <dbReference type="ARBA" id="ARBA00022723"/>
    </source>
</evidence>
<evidence type="ECO:0000256" key="2">
    <source>
        <dbReference type="ARBA" id="ARBA00023004"/>
    </source>
</evidence>
<accession>A0ABT5UJU8</accession>
<dbReference type="InterPro" id="IPR017900">
    <property type="entry name" value="4Fe4S_Fe_S_CS"/>
</dbReference>
<dbReference type="PROSITE" id="PS51379">
    <property type="entry name" value="4FE4S_FER_2"/>
    <property type="match status" value="2"/>
</dbReference>